<dbReference type="STRING" id="702114.A1355_20190"/>
<dbReference type="InterPro" id="IPR045761">
    <property type="entry name" value="ODP_dom"/>
</dbReference>
<proteinExistence type="predicted"/>
<dbReference type="RefSeq" id="WP_064025284.1">
    <property type="nucleotide sequence ID" value="NZ_LUUK01000042.1"/>
</dbReference>
<dbReference type="InterPro" id="IPR001279">
    <property type="entry name" value="Metallo-B-lactamas"/>
</dbReference>
<dbReference type="PANTHER" id="PTHR43041">
    <property type="entry name" value="HYDROLASE, METALLO-BETA-LACTAMASE SUPERFAMILY"/>
    <property type="match status" value="1"/>
</dbReference>
<dbReference type="Proteomes" id="UP000077628">
    <property type="component" value="Unassembled WGS sequence"/>
</dbReference>
<dbReference type="Pfam" id="PF19583">
    <property type="entry name" value="ODP"/>
    <property type="match status" value="1"/>
</dbReference>
<dbReference type="Gene3D" id="3.60.15.10">
    <property type="entry name" value="Ribonuclease Z/Hydroxyacylglutathione hydrolase-like"/>
    <property type="match status" value="1"/>
</dbReference>
<dbReference type="SMART" id="SM00849">
    <property type="entry name" value="Lactamase_B"/>
    <property type="match status" value="1"/>
</dbReference>
<protein>
    <submittedName>
        <fullName evidence="2">Flavoprotein</fullName>
    </submittedName>
</protein>
<evidence type="ECO:0000313" key="2">
    <source>
        <dbReference type="EMBL" id="OAI24812.1"/>
    </source>
</evidence>
<gene>
    <name evidence="2" type="ORF">A1355_20190</name>
</gene>
<accession>A0A177P413</accession>
<organism evidence="2 3">
    <name type="scientific">Methylomonas koyamae</name>
    <dbReference type="NCBI Taxonomy" id="702114"/>
    <lineage>
        <taxon>Bacteria</taxon>
        <taxon>Pseudomonadati</taxon>
        <taxon>Pseudomonadota</taxon>
        <taxon>Gammaproteobacteria</taxon>
        <taxon>Methylococcales</taxon>
        <taxon>Methylococcaceae</taxon>
        <taxon>Methylomonas</taxon>
    </lineage>
</organism>
<name>A0A177P413_9GAMM</name>
<evidence type="ECO:0000313" key="3">
    <source>
        <dbReference type="Proteomes" id="UP000077628"/>
    </source>
</evidence>
<feature type="domain" description="Metallo-beta-lactamase" evidence="1">
    <location>
        <begin position="30"/>
        <end position="220"/>
    </location>
</feature>
<dbReference type="CDD" id="cd07709">
    <property type="entry name" value="flavodiiron_proteins_MBL-fold"/>
    <property type="match status" value="1"/>
</dbReference>
<dbReference type="SUPFAM" id="SSF56281">
    <property type="entry name" value="Metallo-hydrolase/oxidoreductase"/>
    <property type="match status" value="1"/>
</dbReference>
<dbReference type="AlphaFoldDB" id="A0A177P413"/>
<dbReference type="EMBL" id="LUUK01000042">
    <property type="protein sequence ID" value="OAI24812.1"/>
    <property type="molecule type" value="Genomic_DNA"/>
</dbReference>
<keyword evidence="3" id="KW-1185">Reference proteome</keyword>
<comment type="caution">
    <text evidence="2">The sequence shown here is derived from an EMBL/GenBank/DDBJ whole genome shotgun (WGS) entry which is preliminary data.</text>
</comment>
<dbReference type="InterPro" id="IPR036866">
    <property type="entry name" value="RibonucZ/Hydroxyglut_hydro"/>
</dbReference>
<dbReference type="OrthoDB" id="9768433at2"/>
<dbReference type="PANTHER" id="PTHR43041:SF1">
    <property type="entry name" value="METALLO-BETA-LACTAMASE DOMAIN-CONTAINING PROTEIN"/>
    <property type="match status" value="1"/>
</dbReference>
<sequence>MKKLEFIYEHGPHKWVAIARDPTKASYLIDTNEYLILNGEQAILTDPGGMEIFPDVFSAIDTEFNPNQIVGLFASHQDPDIISSLALWLEFNPKLKCYLSRLWTSFVPHFGGNADTFIALPDDGTTFLLGNLELEAIPAHYLHSSGNFQLYDRKASILFSGDVGAALLPSANAGLFVEDFDSHIQYAEGFHRRWMGSESAKLDWCERVSRLKIDMLCPQHGAIYRGNDVERFINWLAELKIGTGIASQRT</sequence>
<evidence type="ECO:0000259" key="1">
    <source>
        <dbReference type="SMART" id="SM00849"/>
    </source>
</evidence>
<reference evidence="3" key="1">
    <citation type="submission" date="2016-03" db="EMBL/GenBank/DDBJ databases">
        <authorList>
            <person name="Heylen K."/>
            <person name="De Vos P."/>
            <person name="Vekeman B."/>
        </authorList>
    </citation>
    <scope>NUCLEOTIDE SEQUENCE [LARGE SCALE GENOMIC DNA]</scope>
    <source>
        <strain evidence="3">R-45383</strain>
    </source>
</reference>